<organism evidence="2 3">
    <name type="scientific">Aedes aegypti</name>
    <name type="common">Yellowfever mosquito</name>
    <name type="synonym">Culex aegypti</name>
    <dbReference type="NCBI Taxonomy" id="7159"/>
    <lineage>
        <taxon>Eukaryota</taxon>
        <taxon>Metazoa</taxon>
        <taxon>Ecdysozoa</taxon>
        <taxon>Arthropoda</taxon>
        <taxon>Hexapoda</taxon>
        <taxon>Insecta</taxon>
        <taxon>Pterygota</taxon>
        <taxon>Neoptera</taxon>
        <taxon>Endopterygota</taxon>
        <taxon>Diptera</taxon>
        <taxon>Nematocera</taxon>
        <taxon>Culicoidea</taxon>
        <taxon>Culicidae</taxon>
        <taxon>Culicinae</taxon>
        <taxon>Aedini</taxon>
        <taxon>Aedes</taxon>
        <taxon>Stegomyia</taxon>
    </lineage>
</organism>
<dbReference type="EMBL" id="CH477530">
    <property type="protein sequence ID" value="EAT39470.1"/>
    <property type="molecule type" value="Genomic_DNA"/>
</dbReference>
<evidence type="ECO:0000313" key="2">
    <source>
        <dbReference type="EMBL" id="EAT39470.1"/>
    </source>
</evidence>
<feature type="non-terminal residue" evidence="2">
    <location>
        <position position="1"/>
    </location>
</feature>
<reference evidence="2" key="3">
    <citation type="submission" date="2012-09" db="EMBL/GenBank/DDBJ databases">
        <authorList>
            <consortium name="VectorBase"/>
        </authorList>
    </citation>
    <scope>NUCLEOTIDE SEQUENCE</scope>
    <source>
        <strain evidence="2">Liverpool</strain>
    </source>
</reference>
<dbReference type="PaxDb" id="7159-AAEL008727-PA"/>
<reference evidence="2" key="1">
    <citation type="submission" date="2005-10" db="EMBL/GenBank/DDBJ databases">
        <authorList>
            <person name="Loftus B.J."/>
            <person name="Nene V.M."/>
            <person name="Hannick L.I."/>
            <person name="Bidwell S."/>
            <person name="Haas B."/>
            <person name="Amedeo P."/>
            <person name="Orvis J."/>
            <person name="Wortman J.R."/>
            <person name="White O.R."/>
            <person name="Salzberg S."/>
            <person name="Shumway M."/>
            <person name="Koo H."/>
            <person name="Zhao Y."/>
            <person name="Holmes M."/>
            <person name="Miller J."/>
            <person name="Schatz M."/>
            <person name="Pop M."/>
            <person name="Pai G."/>
            <person name="Utterback T."/>
            <person name="Rogers Y.-H."/>
            <person name="Kravitz S."/>
            <person name="Fraser C.M."/>
        </authorList>
    </citation>
    <scope>NUCLEOTIDE SEQUENCE</scope>
    <source>
        <strain evidence="2">Liverpool</strain>
    </source>
</reference>
<sequence length="59" mass="6369">LKGGKVLRSEQQVPFCVGSARKGKHEKISTMQFQGNGQPHPGGFRPRGDKPDFYGGNGV</sequence>
<evidence type="ECO:0000313" key="3">
    <source>
        <dbReference type="Proteomes" id="UP000682892"/>
    </source>
</evidence>
<gene>
    <name evidence="2" type="ORF">AaeL_AAEL008727</name>
</gene>
<reference evidence="2" key="2">
    <citation type="journal article" date="2007" name="Science">
        <title>Genome sequence of Aedes aegypti, a major arbovirus vector.</title>
        <authorList>
            <person name="Nene V."/>
            <person name="Wortman J.R."/>
            <person name="Lawson D."/>
            <person name="Haas B."/>
            <person name="Kodira C."/>
            <person name="Tu Z.J."/>
            <person name="Loftus B."/>
            <person name="Xi Z."/>
            <person name="Megy K."/>
            <person name="Grabherr M."/>
            <person name="Ren Q."/>
            <person name="Zdobnov E.M."/>
            <person name="Lobo N.F."/>
            <person name="Campbell K.S."/>
            <person name="Brown S.E."/>
            <person name="Bonaldo M.F."/>
            <person name="Zhu J."/>
            <person name="Sinkins S.P."/>
            <person name="Hogenkamp D.G."/>
            <person name="Amedeo P."/>
            <person name="Arensburger P."/>
            <person name="Atkinson P.W."/>
            <person name="Bidwell S."/>
            <person name="Biedler J."/>
            <person name="Birney E."/>
            <person name="Bruggner R.V."/>
            <person name="Costas J."/>
            <person name="Coy M.R."/>
            <person name="Crabtree J."/>
            <person name="Crawford M."/>
            <person name="Debruyn B."/>
            <person name="Decaprio D."/>
            <person name="Eiglmeier K."/>
            <person name="Eisenstadt E."/>
            <person name="El-Dorry H."/>
            <person name="Gelbart W.M."/>
            <person name="Gomes S.L."/>
            <person name="Hammond M."/>
            <person name="Hannick L.I."/>
            <person name="Hogan J.R."/>
            <person name="Holmes M.H."/>
            <person name="Jaffe D."/>
            <person name="Johnston J.S."/>
            <person name="Kennedy R.C."/>
            <person name="Koo H."/>
            <person name="Kravitz S."/>
            <person name="Kriventseva E.V."/>
            <person name="Kulp D."/>
            <person name="Labutti K."/>
            <person name="Lee E."/>
            <person name="Li S."/>
            <person name="Lovin D.D."/>
            <person name="Mao C."/>
            <person name="Mauceli E."/>
            <person name="Menck C.F."/>
            <person name="Miller J.R."/>
            <person name="Montgomery P."/>
            <person name="Mori A."/>
            <person name="Nascimento A.L."/>
            <person name="Naveira H.F."/>
            <person name="Nusbaum C."/>
            <person name="O'leary S."/>
            <person name="Orvis J."/>
            <person name="Pertea M."/>
            <person name="Quesneville H."/>
            <person name="Reidenbach K.R."/>
            <person name="Rogers Y.H."/>
            <person name="Roth C.W."/>
            <person name="Schneider J.R."/>
            <person name="Schatz M."/>
            <person name="Shumway M."/>
            <person name="Stanke M."/>
            <person name="Stinson E.O."/>
            <person name="Tubio J.M."/>
            <person name="Vanzee J.P."/>
            <person name="Verjovski-Almeida S."/>
            <person name="Werner D."/>
            <person name="White O."/>
            <person name="Wyder S."/>
            <person name="Zeng Q."/>
            <person name="Zhao Q."/>
            <person name="Zhao Y."/>
            <person name="Hill C.A."/>
            <person name="Raikhel A.S."/>
            <person name="Soares M.B."/>
            <person name="Knudson D.L."/>
            <person name="Lee N.H."/>
            <person name="Galagan J."/>
            <person name="Salzberg S.L."/>
            <person name="Paulsen I.T."/>
            <person name="Dimopoulos G."/>
            <person name="Collins F.H."/>
            <person name="Birren B."/>
            <person name="Fraser-Liggett C.M."/>
            <person name="Severson D.W."/>
        </authorList>
    </citation>
    <scope>NUCLEOTIDE SEQUENCE [LARGE SCALE GENOMIC DNA]</scope>
    <source>
        <strain evidence="2">Liverpool</strain>
    </source>
</reference>
<name>Q16XX3_AEDAE</name>
<accession>Q16XX3</accession>
<feature type="region of interest" description="Disordered" evidence="1">
    <location>
        <begin position="32"/>
        <end position="59"/>
    </location>
</feature>
<dbReference type="HOGENOM" id="CLU_2967616_0_0_1"/>
<protein>
    <submittedName>
        <fullName evidence="2">AAEL008727-PA</fullName>
    </submittedName>
</protein>
<proteinExistence type="predicted"/>
<feature type="non-terminal residue" evidence="2">
    <location>
        <position position="59"/>
    </location>
</feature>
<dbReference type="Proteomes" id="UP000682892">
    <property type="component" value="Unassembled WGS sequence"/>
</dbReference>
<dbReference type="AlphaFoldDB" id="Q16XX3"/>
<evidence type="ECO:0000256" key="1">
    <source>
        <dbReference type="SAM" id="MobiDB-lite"/>
    </source>
</evidence>